<protein>
    <submittedName>
        <fullName evidence="4">4'-phosphopantetheinyl transferase</fullName>
    </submittedName>
</protein>
<evidence type="ECO:0000313" key="4">
    <source>
        <dbReference type="EMBL" id="GGM33242.1"/>
    </source>
</evidence>
<evidence type="ECO:0000259" key="3">
    <source>
        <dbReference type="Pfam" id="PF01648"/>
    </source>
</evidence>
<dbReference type="GO" id="GO:0005829">
    <property type="term" value="C:cytosol"/>
    <property type="evidence" value="ECO:0007669"/>
    <property type="project" value="TreeGrafter"/>
</dbReference>
<dbReference type="GO" id="GO:0000287">
    <property type="term" value="F:magnesium ion binding"/>
    <property type="evidence" value="ECO:0007669"/>
    <property type="project" value="InterPro"/>
</dbReference>
<comment type="caution">
    <text evidence="4">The sequence shown here is derived from an EMBL/GenBank/DDBJ whole genome shotgun (WGS) entry which is preliminary data.</text>
</comment>
<dbReference type="SUPFAM" id="SSF56214">
    <property type="entry name" value="4'-phosphopantetheinyl transferase"/>
    <property type="match status" value="2"/>
</dbReference>
<dbReference type="Gene3D" id="3.90.470.20">
    <property type="entry name" value="4'-phosphopantetheinyl transferase domain"/>
    <property type="match status" value="2"/>
</dbReference>
<evidence type="ECO:0000313" key="5">
    <source>
        <dbReference type="Proteomes" id="UP000637578"/>
    </source>
</evidence>
<dbReference type="Pfam" id="PF01648">
    <property type="entry name" value="ACPS"/>
    <property type="match status" value="1"/>
</dbReference>
<dbReference type="InterPro" id="IPR050559">
    <property type="entry name" value="P-Pant_transferase_sf"/>
</dbReference>
<dbReference type="InterPro" id="IPR008278">
    <property type="entry name" value="4-PPantetheinyl_Trfase_dom"/>
</dbReference>
<dbReference type="InterPro" id="IPR037143">
    <property type="entry name" value="4-PPantetheinyl_Trfase_dom_sf"/>
</dbReference>
<sequence>MIELDALAEAECQVWWAGPDPDLHGLLDLLDDGEKARFDRFRRDEDRFRYLVGHAMVRLVLASHTGRDPRDLRFATDCLHCGGPHGKPRLDPPAGLDFSLTHSGERVGLAVVRDVPVGLDVEAHARNVEQSLVDHVLSDAERRVFDTVPTEARATAFFTYWTRKEAVLKATGHGLAAGVATVEVSGPDEPARLVRWTAKQALDSPVRLYDLHPGPGHSASVALLTSRQHRVLERDAEPLLKQAL</sequence>
<keyword evidence="2 4" id="KW-0808">Transferase</keyword>
<accession>A0A8J3C770</accession>
<dbReference type="Proteomes" id="UP000637578">
    <property type="component" value="Unassembled WGS sequence"/>
</dbReference>
<organism evidence="4 5">
    <name type="scientific">Longimycelium tulufanense</name>
    <dbReference type="NCBI Taxonomy" id="907463"/>
    <lineage>
        <taxon>Bacteria</taxon>
        <taxon>Bacillati</taxon>
        <taxon>Actinomycetota</taxon>
        <taxon>Actinomycetes</taxon>
        <taxon>Pseudonocardiales</taxon>
        <taxon>Pseudonocardiaceae</taxon>
        <taxon>Longimycelium</taxon>
    </lineage>
</organism>
<evidence type="ECO:0000256" key="2">
    <source>
        <dbReference type="ARBA" id="ARBA00022679"/>
    </source>
</evidence>
<dbReference type="PANTHER" id="PTHR12215:SF10">
    <property type="entry name" value="L-AMINOADIPATE-SEMIALDEHYDE DEHYDROGENASE-PHOSPHOPANTETHEINYL TRANSFERASE"/>
    <property type="match status" value="1"/>
</dbReference>
<comment type="similarity">
    <text evidence="1">Belongs to the P-Pant transferase superfamily. Gsp/Sfp/HetI/AcpT family.</text>
</comment>
<keyword evidence="5" id="KW-1185">Reference proteome</keyword>
<name>A0A8J3C770_9PSEU</name>
<dbReference type="GO" id="GO:0008897">
    <property type="term" value="F:holo-[acyl-carrier-protein] synthase activity"/>
    <property type="evidence" value="ECO:0007669"/>
    <property type="project" value="InterPro"/>
</dbReference>
<gene>
    <name evidence="4" type="ORF">GCM10012275_00900</name>
</gene>
<dbReference type="EMBL" id="BMMK01000001">
    <property type="protein sequence ID" value="GGM33242.1"/>
    <property type="molecule type" value="Genomic_DNA"/>
</dbReference>
<dbReference type="GO" id="GO:0019878">
    <property type="term" value="P:lysine biosynthetic process via aminoadipic acid"/>
    <property type="evidence" value="ECO:0007669"/>
    <property type="project" value="TreeGrafter"/>
</dbReference>
<proteinExistence type="inferred from homology"/>
<dbReference type="RefSeq" id="WP_189052788.1">
    <property type="nucleotide sequence ID" value="NZ_BMMK01000001.1"/>
</dbReference>
<dbReference type="PANTHER" id="PTHR12215">
    <property type="entry name" value="PHOSPHOPANTETHEINE TRANSFERASE"/>
    <property type="match status" value="1"/>
</dbReference>
<feature type="domain" description="4'-phosphopantetheinyl transferase" evidence="3">
    <location>
        <begin position="116"/>
        <end position="202"/>
    </location>
</feature>
<dbReference type="AlphaFoldDB" id="A0A8J3C770"/>
<reference evidence="4" key="1">
    <citation type="journal article" date="2014" name="Int. J. Syst. Evol. Microbiol.">
        <title>Complete genome sequence of Corynebacterium casei LMG S-19264T (=DSM 44701T), isolated from a smear-ripened cheese.</title>
        <authorList>
            <consortium name="US DOE Joint Genome Institute (JGI-PGF)"/>
            <person name="Walter F."/>
            <person name="Albersmeier A."/>
            <person name="Kalinowski J."/>
            <person name="Ruckert C."/>
        </authorList>
    </citation>
    <scope>NUCLEOTIDE SEQUENCE</scope>
    <source>
        <strain evidence="4">CGMCC 4.5737</strain>
    </source>
</reference>
<evidence type="ECO:0000256" key="1">
    <source>
        <dbReference type="ARBA" id="ARBA00010990"/>
    </source>
</evidence>
<reference evidence="4" key="2">
    <citation type="submission" date="2020-09" db="EMBL/GenBank/DDBJ databases">
        <authorList>
            <person name="Sun Q."/>
            <person name="Zhou Y."/>
        </authorList>
    </citation>
    <scope>NUCLEOTIDE SEQUENCE</scope>
    <source>
        <strain evidence="4">CGMCC 4.5737</strain>
    </source>
</reference>